<dbReference type="GO" id="GO:0001228">
    <property type="term" value="F:DNA-binding transcription activator activity, RNA polymerase II-specific"/>
    <property type="evidence" value="ECO:0007669"/>
    <property type="project" value="TreeGrafter"/>
</dbReference>
<dbReference type="HOGENOM" id="CLU_700809_0_0_1"/>
<dbReference type="PANTHER" id="PTHR10270">
    <property type="entry name" value="SOX TRANSCRIPTION FACTOR"/>
    <property type="match status" value="1"/>
</dbReference>
<reference evidence="9" key="2">
    <citation type="submission" date="2015-02" db="UniProtKB">
        <authorList>
            <consortium name="EnsemblMetazoa"/>
        </authorList>
    </citation>
    <scope>IDENTIFICATION</scope>
</reference>
<dbReference type="InterPro" id="IPR021934">
    <property type="entry name" value="Sox_C"/>
</dbReference>
<dbReference type="OMA" id="ANCEYQA"/>
<feature type="region of interest" description="Disordered" evidence="6">
    <location>
        <begin position="333"/>
        <end position="361"/>
    </location>
</feature>
<dbReference type="InterPro" id="IPR036910">
    <property type="entry name" value="HMG_box_dom_sf"/>
</dbReference>
<dbReference type="GO" id="GO:0005634">
    <property type="term" value="C:nucleus"/>
    <property type="evidence" value="ECO:0007669"/>
    <property type="project" value="UniProtKB-UniRule"/>
</dbReference>
<dbReference type="eggNOG" id="KOG0527">
    <property type="taxonomic scope" value="Eukaryota"/>
</dbReference>
<dbReference type="Pfam" id="PF00505">
    <property type="entry name" value="HMG_box"/>
    <property type="match status" value="1"/>
</dbReference>
<evidence type="ECO:0000256" key="4">
    <source>
        <dbReference type="ARBA" id="ARBA00023242"/>
    </source>
</evidence>
<evidence type="ECO:0000313" key="10">
    <source>
        <dbReference type="Proteomes" id="UP000014500"/>
    </source>
</evidence>
<keyword evidence="10" id="KW-1185">Reference proteome</keyword>
<feature type="compositionally biased region" description="Low complexity" evidence="6">
    <location>
        <begin position="86"/>
        <end position="98"/>
    </location>
</feature>
<organism evidence="9 10">
    <name type="scientific">Strigamia maritima</name>
    <name type="common">European centipede</name>
    <name type="synonym">Geophilus maritimus</name>
    <dbReference type="NCBI Taxonomy" id="126957"/>
    <lineage>
        <taxon>Eukaryota</taxon>
        <taxon>Metazoa</taxon>
        <taxon>Ecdysozoa</taxon>
        <taxon>Arthropoda</taxon>
        <taxon>Myriapoda</taxon>
        <taxon>Chilopoda</taxon>
        <taxon>Pleurostigmophora</taxon>
        <taxon>Geophilomorpha</taxon>
        <taxon>Linotaeniidae</taxon>
        <taxon>Strigamia</taxon>
    </lineage>
</organism>
<evidence type="ECO:0000256" key="2">
    <source>
        <dbReference type="ARBA" id="ARBA00023125"/>
    </source>
</evidence>
<dbReference type="PANTHER" id="PTHR10270:SF317">
    <property type="entry name" value="TRANSCRIPTION FACTOR SOX-15-RELATED"/>
    <property type="match status" value="1"/>
</dbReference>
<evidence type="ECO:0000256" key="5">
    <source>
        <dbReference type="PROSITE-ProRule" id="PRU00267"/>
    </source>
</evidence>
<keyword evidence="2 5" id="KW-0238">DNA-binding</keyword>
<feature type="domain" description="Sox C-terminal" evidence="8">
    <location>
        <begin position="237"/>
        <end position="394"/>
    </location>
</feature>
<dbReference type="SUPFAM" id="SSF47095">
    <property type="entry name" value="HMG-box"/>
    <property type="match status" value="1"/>
</dbReference>
<dbReference type="AlphaFoldDB" id="T1J8T5"/>
<keyword evidence="4 5" id="KW-0539">Nucleus</keyword>
<dbReference type="Gene3D" id="1.10.30.10">
    <property type="entry name" value="High mobility group box domain"/>
    <property type="match status" value="1"/>
</dbReference>
<dbReference type="EMBL" id="JH431965">
    <property type="status" value="NOT_ANNOTATED_CDS"/>
    <property type="molecule type" value="Genomic_DNA"/>
</dbReference>
<evidence type="ECO:0000256" key="3">
    <source>
        <dbReference type="ARBA" id="ARBA00023163"/>
    </source>
</evidence>
<dbReference type="InterPro" id="IPR050140">
    <property type="entry name" value="SRY-related_HMG-box_TF-like"/>
</dbReference>
<dbReference type="GO" id="GO:0030154">
    <property type="term" value="P:cell differentiation"/>
    <property type="evidence" value="ECO:0007669"/>
    <property type="project" value="TreeGrafter"/>
</dbReference>
<reference evidence="10" key="1">
    <citation type="submission" date="2011-05" db="EMBL/GenBank/DDBJ databases">
        <authorList>
            <person name="Richards S.R."/>
            <person name="Qu J."/>
            <person name="Jiang H."/>
            <person name="Jhangiani S.N."/>
            <person name="Agravi P."/>
            <person name="Goodspeed R."/>
            <person name="Gross S."/>
            <person name="Mandapat C."/>
            <person name="Jackson L."/>
            <person name="Mathew T."/>
            <person name="Pu L."/>
            <person name="Thornton R."/>
            <person name="Saada N."/>
            <person name="Wilczek-Boney K.B."/>
            <person name="Lee S."/>
            <person name="Kovar C."/>
            <person name="Wu Y."/>
            <person name="Scherer S.E."/>
            <person name="Worley K.C."/>
            <person name="Muzny D.M."/>
            <person name="Gibbs R."/>
        </authorList>
    </citation>
    <scope>NUCLEOTIDE SEQUENCE</scope>
    <source>
        <strain evidence="10">Brora</strain>
    </source>
</reference>
<protein>
    <recommendedName>
        <fullName evidence="11">HMG box domain-containing protein</fullName>
    </recommendedName>
</protein>
<dbReference type="STRING" id="126957.T1J8T5"/>
<keyword evidence="3" id="KW-0804">Transcription</keyword>
<feature type="compositionally biased region" description="Low complexity" evidence="6">
    <location>
        <begin position="337"/>
        <end position="356"/>
    </location>
</feature>
<dbReference type="GO" id="GO:0000978">
    <property type="term" value="F:RNA polymerase II cis-regulatory region sequence-specific DNA binding"/>
    <property type="evidence" value="ECO:0007669"/>
    <property type="project" value="TreeGrafter"/>
</dbReference>
<name>T1J8T5_STRMM</name>
<dbReference type="Proteomes" id="UP000014500">
    <property type="component" value="Unassembled WGS sequence"/>
</dbReference>
<feature type="compositionally biased region" description="Basic residues" evidence="6">
    <location>
        <begin position="1"/>
        <end position="15"/>
    </location>
</feature>
<dbReference type="EnsemblMetazoa" id="SMAR010125-RA">
    <property type="protein sequence ID" value="SMAR010125-PA"/>
    <property type="gene ID" value="SMAR010125"/>
</dbReference>
<feature type="region of interest" description="Disordered" evidence="6">
    <location>
        <begin position="56"/>
        <end position="98"/>
    </location>
</feature>
<feature type="domain" description="HMG box" evidence="7">
    <location>
        <begin position="1"/>
        <end position="66"/>
    </location>
</feature>
<dbReference type="InterPro" id="IPR009071">
    <property type="entry name" value="HMG_box_dom"/>
</dbReference>
<feature type="compositionally biased region" description="Basic residues" evidence="6">
    <location>
        <begin position="65"/>
        <end position="79"/>
    </location>
</feature>
<feature type="DNA-binding region" description="HMG box" evidence="5">
    <location>
        <begin position="1"/>
        <end position="66"/>
    </location>
</feature>
<dbReference type="PROSITE" id="PS50118">
    <property type="entry name" value="HMG_BOX_2"/>
    <property type="match status" value="1"/>
</dbReference>
<keyword evidence="1" id="KW-0805">Transcription regulation</keyword>
<accession>T1J8T5</accession>
<proteinExistence type="predicted"/>
<evidence type="ECO:0000259" key="7">
    <source>
        <dbReference type="PROSITE" id="PS50118"/>
    </source>
</evidence>
<evidence type="ECO:0000256" key="6">
    <source>
        <dbReference type="SAM" id="MobiDB-lite"/>
    </source>
</evidence>
<evidence type="ECO:0008006" key="11">
    <source>
        <dbReference type="Google" id="ProtNLM"/>
    </source>
</evidence>
<evidence type="ECO:0000259" key="8">
    <source>
        <dbReference type="PROSITE" id="PS51516"/>
    </source>
</evidence>
<dbReference type="PROSITE" id="PS51516">
    <property type="entry name" value="SOX_C"/>
    <property type="match status" value="1"/>
</dbReference>
<feature type="region of interest" description="Disordered" evidence="6">
    <location>
        <begin position="1"/>
        <end position="25"/>
    </location>
</feature>
<evidence type="ECO:0000256" key="1">
    <source>
        <dbReference type="ARBA" id="ARBA00023015"/>
    </source>
</evidence>
<evidence type="ECO:0000313" key="9">
    <source>
        <dbReference type="EnsemblMetazoa" id="SMAR010125-PA"/>
    </source>
</evidence>
<sequence length="394" mass="44485">MGKTRRIRSPVRGKIPRRDDDMRRMPGCVATTSKKWRSLIPSDRRPFVEEAERLRVQHMQEHPNYKYRPRRRKHNKRGGRRGEGVLGRPLSSSPQSCPPMSMGAYAMNNSYKMPPLQSFCGLQTPEASPHGSPEPDGLVMMETKLEYSNNEHMNGAPHVSLDHITSLPTPEMSPMDPEKEGFNFTQEDGVSQLINRFSGHNSRYLKQVNPPYRHRMTNGYPSSHMPNLRQLVTQRPSVNGFTLTVTRDSSSAYNQPAFYPPNEPDLINNDSECPLSGPYTQLPPPTSGYCYVMPRGYCHNDGQPNNPLETYTTEGEFLDDVDRNEFDQYLKGPNEMPALLDLPASASSPAASTPESSRSDCDYSANTCYVPVKEEYGSSLISALANFREMYYDS</sequence>